<dbReference type="PIRSF" id="PIRSF029285">
    <property type="entry name" value="Aminopept"/>
    <property type="match status" value="1"/>
</dbReference>
<evidence type="ECO:0008006" key="2">
    <source>
        <dbReference type="Google" id="ProtNLM"/>
    </source>
</evidence>
<dbReference type="PROSITE" id="PS51257">
    <property type="entry name" value="PROKAR_LIPOPROTEIN"/>
    <property type="match status" value="1"/>
</dbReference>
<dbReference type="AlphaFoldDB" id="A0A381Q5J3"/>
<accession>A0A381Q5J3</accession>
<protein>
    <recommendedName>
        <fullName evidence="2">Aminopeptidase</fullName>
    </recommendedName>
</protein>
<dbReference type="InterPro" id="IPR014553">
    <property type="entry name" value="Aminopept"/>
</dbReference>
<gene>
    <name evidence="1" type="ORF">METZ01_LOCUS27455</name>
</gene>
<reference evidence="1" key="1">
    <citation type="submission" date="2018-05" db="EMBL/GenBank/DDBJ databases">
        <authorList>
            <person name="Lanie J.A."/>
            <person name="Ng W.-L."/>
            <person name="Kazmierczak K.M."/>
            <person name="Andrzejewski T.M."/>
            <person name="Davidsen T.M."/>
            <person name="Wayne K.J."/>
            <person name="Tettelin H."/>
            <person name="Glass J.I."/>
            <person name="Rusch D."/>
            <person name="Podicherti R."/>
            <person name="Tsui H.-C.T."/>
            <person name="Winkler M.E."/>
        </authorList>
    </citation>
    <scope>NUCLEOTIDE SEQUENCE</scope>
</reference>
<name>A0A381Q5J3_9ZZZZ</name>
<dbReference type="EMBL" id="UINC01001216">
    <property type="protein sequence ID" value="SUZ74601.1"/>
    <property type="molecule type" value="Genomic_DNA"/>
</dbReference>
<proteinExistence type="predicted"/>
<dbReference type="Pfam" id="PF10023">
    <property type="entry name" value="Aminopep"/>
    <property type="match status" value="1"/>
</dbReference>
<organism evidence="1">
    <name type="scientific">marine metagenome</name>
    <dbReference type="NCBI Taxonomy" id="408172"/>
    <lineage>
        <taxon>unclassified sequences</taxon>
        <taxon>metagenomes</taxon>
        <taxon>ecological metagenomes</taxon>
    </lineage>
</organism>
<evidence type="ECO:0000313" key="1">
    <source>
        <dbReference type="EMBL" id="SUZ74601.1"/>
    </source>
</evidence>
<sequence length="380" mass="43199">MARLTRILIAWPIVFGFISVASCSSVFFYGQALRGHVKILVNRDAVRDVIASPDTRVGRRQALIEAVSILDFAGDTLALSAQGRYVSVAEIDRQYVVWNVIAADLLGIEPVARCYPIIGCAAYRGYFTVEGASGEAERLRRRGYDVYVGGVAAYSTLGWFDDPLLSTFLDWPVERLAELLFHELAHVAVYVTGDSAFNEAYASFVGERGVMHWLEERGGDVEAFRLRRRASVRLDDYLMAWRERLGQLYAGGESRPIKIELKDWAMLEIGRCYRRHRRLLGAGRFDDYMEEPFNNARLAQISTYRRWLPAFEALFLAGEEDWKTFHAEVLSLSELPRDARNGFLLRLSEKKEAKTRDDQRAEEIECEPFFDHSIDAEATG</sequence>